<proteinExistence type="predicted"/>
<dbReference type="EMBL" id="JASMWN010000009">
    <property type="protein sequence ID" value="MDU9004727.1"/>
    <property type="molecule type" value="Genomic_DNA"/>
</dbReference>
<dbReference type="Proteomes" id="UP001255416">
    <property type="component" value="Unassembled WGS sequence"/>
</dbReference>
<evidence type="ECO:0000313" key="2">
    <source>
        <dbReference type="EMBL" id="MDU9004727.1"/>
    </source>
</evidence>
<evidence type="ECO:0000313" key="3">
    <source>
        <dbReference type="Proteomes" id="UP001255416"/>
    </source>
</evidence>
<evidence type="ECO:0000259" key="1">
    <source>
        <dbReference type="Pfam" id="PF01850"/>
    </source>
</evidence>
<dbReference type="InterPro" id="IPR029060">
    <property type="entry name" value="PIN-like_dom_sf"/>
</dbReference>
<name>A0ABU3VEX4_9RHOB</name>
<feature type="domain" description="PIN" evidence="1">
    <location>
        <begin position="7"/>
        <end position="95"/>
    </location>
</feature>
<keyword evidence="3" id="KW-1185">Reference proteome</keyword>
<organism evidence="2 3">
    <name type="scientific">Sedimentitalea todarodis</name>
    <dbReference type="NCBI Taxonomy" id="1631240"/>
    <lineage>
        <taxon>Bacteria</taxon>
        <taxon>Pseudomonadati</taxon>
        <taxon>Pseudomonadota</taxon>
        <taxon>Alphaproteobacteria</taxon>
        <taxon>Rhodobacterales</taxon>
        <taxon>Paracoccaceae</taxon>
        <taxon>Sedimentitalea</taxon>
    </lineage>
</organism>
<accession>A0ABU3VEX4</accession>
<reference evidence="3" key="1">
    <citation type="submission" date="2023-05" db="EMBL/GenBank/DDBJ databases">
        <title>Sedimentitalea sp. nov. JM2-8.</title>
        <authorList>
            <person name="Huang J."/>
        </authorList>
    </citation>
    <scope>NUCLEOTIDE SEQUENCE [LARGE SCALE GENOMIC DNA]</scope>
    <source>
        <strain evidence="3">KHS03</strain>
    </source>
</reference>
<dbReference type="RefSeq" id="WP_316776847.1">
    <property type="nucleotide sequence ID" value="NZ_JASMWN010000009.1"/>
</dbReference>
<comment type="caution">
    <text evidence="2">The sequence shown here is derived from an EMBL/GenBank/DDBJ whole genome shotgun (WGS) entry which is preliminary data.</text>
</comment>
<dbReference type="Pfam" id="PF01850">
    <property type="entry name" value="PIN"/>
    <property type="match status" value="1"/>
</dbReference>
<sequence>MATWLYAQRDDELFLSVISIGEFSRGIRQQEKLNPDFDSDLKEWLSRTETLFQDRILPFTTRDAQQWGQAVRRYRRCRRGPDDCRIGSVASGNNCDPQCFRLQSNWRRIAESVLNICCHQFPGLNAFPPT</sequence>
<dbReference type="InterPro" id="IPR002716">
    <property type="entry name" value="PIN_dom"/>
</dbReference>
<protein>
    <submittedName>
        <fullName evidence="2">PIN domain-containing protein</fullName>
    </submittedName>
</protein>
<dbReference type="SUPFAM" id="SSF88723">
    <property type="entry name" value="PIN domain-like"/>
    <property type="match status" value="1"/>
</dbReference>
<gene>
    <name evidence="2" type="ORF">QO231_12805</name>
</gene>
<dbReference type="Gene3D" id="3.40.50.1010">
    <property type="entry name" value="5'-nuclease"/>
    <property type="match status" value="1"/>
</dbReference>